<sequence length="94" mass="10094">MALSLEKTSFTTPQRIDTHVLATRNCEHIAGTSPNRESPTAVKTGSFDTAHQNTTAMRARSNRNAAQVIPGDASCGQSTKQPEMLPAISEKQTP</sequence>
<comment type="caution">
    <text evidence="2">The sequence shown here is derived from an EMBL/GenBank/DDBJ whole genome shotgun (WGS) entry which is preliminary data.</text>
</comment>
<feature type="non-terminal residue" evidence="2">
    <location>
        <position position="94"/>
    </location>
</feature>
<evidence type="ECO:0000313" key="3">
    <source>
        <dbReference type="Proteomes" id="UP001556098"/>
    </source>
</evidence>
<name>A0ABV3RUD7_9RHOB</name>
<evidence type="ECO:0000256" key="1">
    <source>
        <dbReference type="SAM" id="MobiDB-lite"/>
    </source>
</evidence>
<organism evidence="2 3">
    <name type="scientific">Sulfitobacter sediminis</name>
    <dbReference type="NCBI Taxonomy" id="3234186"/>
    <lineage>
        <taxon>Bacteria</taxon>
        <taxon>Pseudomonadati</taxon>
        <taxon>Pseudomonadota</taxon>
        <taxon>Alphaproteobacteria</taxon>
        <taxon>Rhodobacterales</taxon>
        <taxon>Roseobacteraceae</taxon>
        <taxon>Sulfitobacter</taxon>
    </lineage>
</organism>
<evidence type="ECO:0000313" key="2">
    <source>
        <dbReference type="EMBL" id="MEW9922564.1"/>
    </source>
</evidence>
<feature type="region of interest" description="Disordered" evidence="1">
    <location>
        <begin position="69"/>
        <end position="94"/>
    </location>
</feature>
<accession>A0ABV3RUD7</accession>
<dbReference type="Proteomes" id="UP001556098">
    <property type="component" value="Unassembled WGS sequence"/>
</dbReference>
<feature type="non-terminal residue" evidence="2">
    <location>
        <position position="1"/>
    </location>
</feature>
<dbReference type="EMBL" id="JBFNXX010000139">
    <property type="protein sequence ID" value="MEW9922564.1"/>
    <property type="molecule type" value="Genomic_DNA"/>
</dbReference>
<protein>
    <submittedName>
        <fullName evidence="2">Uncharacterized protein</fullName>
    </submittedName>
</protein>
<gene>
    <name evidence="2" type="ORF">AB2B41_23475</name>
</gene>
<proteinExistence type="predicted"/>
<reference evidence="2 3" key="1">
    <citation type="submission" date="2024-07" db="EMBL/GenBank/DDBJ databases">
        <title>Marimonas sp.nov., isolated from tidal-flat sediment.</title>
        <authorList>
            <person name="Jayan J.N."/>
            <person name="Lee S.S."/>
        </authorList>
    </citation>
    <scope>NUCLEOTIDE SEQUENCE [LARGE SCALE GENOMIC DNA]</scope>
    <source>
        <strain evidence="2 3">MJW-29</strain>
    </source>
</reference>
<keyword evidence="3" id="KW-1185">Reference proteome</keyword>